<feature type="domain" description="Glycosyl hydrolase family 95 catalytic" evidence="4">
    <location>
        <begin position="310"/>
        <end position="717"/>
    </location>
</feature>
<proteinExistence type="predicted"/>
<dbReference type="AlphaFoldDB" id="A0A948TLQ0"/>
<dbReference type="Pfam" id="PF22124">
    <property type="entry name" value="Glyco_hydro_95_cat"/>
    <property type="match status" value="1"/>
</dbReference>
<dbReference type="Pfam" id="PF14498">
    <property type="entry name" value="Glyco_hyd_65N_2"/>
    <property type="match status" value="1"/>
</dbReference>
<evidence type="ECO:0000259" key="4">
    <source>
        <dbReference type="Pfam" id="PF22124"/>
    </source>
</evidence>
<keyword evidence="1" id="KW-0732">Signal</keyword>
<evidence type="ECO:0000259" key="3">
    <source>
        <dbReference type="Pfam" id="PF21307"/>
    </source>
</evidence>
<keyword evidence="5" id="KW-0378">Hydrolase</keyword>
<dbReference type="InterPro" id="IPR016518">
    <property type="entry name" value="Alpha-L-fucosidase"/>
</dbReference>
<feature type="domain" description="Alpha fucosidase A-like C-terminal" evidence="3">
    <location>
        <begin position="719"/>
        <end position="784"/>
    </location>
</feature>
<dbReference type="GO" id="GO:0005975">
    <property type="term" value="P:carbohydrate metabolic process"/>
    <property type="evidence" value="ECO:0007669"/>
    <property type="project" value="InterPro"/>
</dbReference>
<feature type="domain" description="Glycosyl hydrolase family 95 N-terminal" evidence="2">
    <location>
        <begin position="39"/>
        <end position="282"/>
    </location>
</feature>
<evidence type="ECO:0000256" key="1">
    <source>
        <dbReference type="SAM" id="SignalP"/>
    </source>
</evidence>
<dbReference type="InterPro" id="IPR013780">
    <property type="entry name" value="Glyco_hydro_b"/>
</dbReference>
<comment type="caution">
    <text evidence="5">The sequence shown here is derived from an EMBL/GenBank/DDBJ whole genome shotgun (WGS) entry which is preliminary data.</text>
</comment>
<dbReference type="EMBL" id="JAHLFJ010000040">
    <property type="protein sequence ID" value="MBU3855713.1"/>
    <property type="molecule type" value="Genomic_DNA"/>
</dbReference>
<dbReference type="InterPro" id="IPR008928">
    <property type="entry name" value="6-hairpin_glycosidase_sf"/>
</dbReference>
<dbReference type="Proteomes" id="UP000784286">
    <property type="component" value="Unassembled WGS sequence"/>
</dbReference>
<name>A0A948TLQ0_9BACT</name>
<gene>
    <name evidence="5" type="ORF">H9928_03995</name>
</gene>
<organism evidence="5 6">
    <name type="scientific">Candidatus Phocaeicola excrementipullorum</name>
    <dbReference type="NCBI Taxonomy" id="2838731"/>
    <lineage>
        <taxon>Bacteria</taxon>
        <taxon>Pseudomonadati</taxon>
        <taxon>Bacteroidota</taxon>
        <taxon>Bacteroidia</taxon>
        <taxon>Bacteroidales</taxon>
        <taxon>Bacteroidaceae</taxon>
        <taxon>Phocaeicola</taxon>
    </lineage>
</organism>
<dbReference type="PANTHER" id="PTHR31084:SF0">
    <property type="entry name" value="ALPHA-L-FUCOSIDASE 2"/>
    <property type="match status" value="1"/>
</dbReference>
<reference evidence="5" key="2">
    <citation type="submission" date="2021-04" db="EMBL/GenBank/DDBJ databases">
        <authorList>
            <person name="Gilroy R."/>
        </authorList>
    </citation>
    <scope>NUCLEOTIDE SEQUENCE</scope>
    <source>
        <strain evidence="5">8470</strain>
    </source>
</reference>
<dbReference type="PANTHER" id="PTHR31084">
    <property type="entry name" value="ALPHA-L-FUCOSIDASE 2"/>
    <property type="match status" value="1"/>
</dbReference>
<sequence>MKNQFITSKSRCRLKLAVTLGAMLAVLPVASAKNPDHVLWYDHPASKWTEALPVGNGRMGAMIYGGIKSENIQLNEESLWGGMPVESNADASSTLPEIQRLLLEGQIDKAKELSERSLKSNPMRIRPYQTFGNLLLDFWGPHTPSVKGSSYRRELDMENGLACVSYRIGNVTYTRELFVSAPDDVLALRIRADQPGALTFRLQYTRQQDATAYPLDKNTLAIEGQVFDLPEEDMCAPGLHERFAGLVRGKHKGGKMTVRSNAFYVEGADEAVFYFTAATDYNFSKLDFDSSIDPMQRCKDLLEAIDEKCYDTIRKRHMEEHASLFNRVSFHLGEAPDLPIDQRLARVKKGETDLPLIVTYFQYGRYLLMNSSRSPGILPANLQGIWNQDIYPVWSSDFHTNINIQMNYWPAEVCNLPETVLPFSRFINALRKPGRVTARKTFNSKGWTLNHLTDPYGHTSISDGVGWGTFPIAGAWLALHLWEHYRFTEDKKYLCEEAYPCMAEAAEFLLHFLVKDKKGHWVTAPSNSPENHYRLNGKNYNLTYGATMDIEIIHELFDACLEAGRIVPSDMSFNRRLEAVRKQLPPIRISTRYGTIQEWIEDYEEAEPGHRHISHLFGLYPGTQITPTNKQLFEAARKTIERRRYYNENEANRNGSYTGWSRAWMINFYARLLDGEEAGKNVNLLLQKNTADNLFNLHPPFQIDGNFGGTAGIAEMLIQSHLKEIQLLPALPPQWKDGEVKGLCARPGIETDMVWKEGTLRSATFRSKTDRKMTISYKGHKKTIRLKAGENKQIIF</sequence>
<dbReference type="GO" id="GO:0004560">
    <property type="term" value="F:alpha-L-fucosidase activity"/>
    <property type="evidence" value="ECO:0007669"/>
    <property type="project" value="InterPro"/>
</dbReference>
<feature type="signal peptide" evidence="1">
    <location>
        <begin position="1"/>
        <end position="32"/>
    </location>
</feature>
<accession>A0A948TLQ0</accession>
<dbReference type="InterPro" id="IPR012341">
    <property type="entry name" value="6hp_glycosidase-like_sf"/>
</dbReference>
<dbReference type="InterPro" id="IPR027414">
    <property type="entry name" value="GH95_N_dom"/>
</dbReference>
<dbReference type="Gene3D" id="1.50.10.10">
    <property type="match status" value="1"/>
</dbReference>
<dbReference type="InterPro" id="IPR054363">
    <property type="entry name" value="GH95_cat"/>
</dbReference>
<dbReference type="Gene3D" id="2.60.40.1180">
    <property type="entry name" value="Golgi alpha-mannosidase II"/>
    <property type="match status" value="1"/>
</dbReference>
<protein>
    <submittedName>
        <fullName evidence="5">Glycoside hydrolase family 95 protein</fullName>
    </submittedName>
</protein>
<dbReference type="SUPFAM" id="SSF48208">
    <property type="entry name" value="Six-hairpin glycosidases"/>
    <property type="match status" value="1"/>
</dbReference>
<dbReference type="PIRSF" id="PIRSF007663">
    <property type="entry name" value="UCP007663"/>
    <property type="match status" value="1"/>
</dbReference>
<reference evidence="5" key="1">
    <citation type="journal article" date="2021" name="PeerJ">
        <title>Extensive microbial diversity within the chicken gut microbiome revealed by metagenomics and culture.</title>
        <authorList>
            <person name="Gilroy R."/>
            <person name="Ravi A."/>
            <person name="Getino M."/>
            <person name="Pursley I."/>
            <person name="Horton D.L."/>
            <person name="Alikhan N.F."/>
            <person name="Baker D."/>
            <person name="Gharbi K."/>
            <person name="Hall N."/>
            <person name="Watson M."/>
            <person name="Adriaenssens E.M."/>
            <person name="Foster-Nyarko E."/>
            <person name="Jarju S."/>
            <person name="Secka A."/>
            <person name="Antonio M."/>
            <person name="Oren A."/>
            <person name="Chaudhuri R.R."/>
            <person name="La Ragione R."/>
            <person name="Hildebrand F."/>
            <person name="Pallen M.J."/>
        </authorList>
    </citation>
    <scope>NUCLEOTIDE SEQUENCE</scope>
    <source>
        <strain evidence="5">8470</strain>
    </source>
</reference>
<evidence type="ECO:0000313" key="6">
    <source>
        <dbReference type="Proteomes" id="UP000784286"/>
    </source>
</evidence>
<dbReference type="Pfam" id="PF21307">
    <property type="entry name" value="Glyco_hydro_95_C"/>
    <property type="match status" value="1"/>
</dbReference>
<dbReference type="InterPro" id="IPR049053">
    <property type="entry name" value="AFCA-like_C"/>
</dbReference>
<dbReference type="Gene3D" id="2.70.98.50">
    <property type="entry name" value="putative glycoside hydrolase family protein from bacillus halodurans"/>
    <property type="match status" value="1"/>
</dbReference>
<feature type="chain" id="PRO_5037302044" evidence="1">
    <location>
        <begin position="33"/>
        <end position="796"/>
    </location>
</feature>
<evidence type="ECO:0000259" key="2">
    <source>
        <dbReference type="Pfam" id="PF14498"/>
    </source>
</evidence>
<evidence type="ECO:0000313" key="5">
    <source>
        <dbReference type="EMBL" id="MBU3855713.1"/>
    </source>
</evidence>